<evidence type="ECO:0000256" key="2">
    <source>
        <dbReference type="ARBA" id="ARBA00022737"/>
    </source>
</evidence>
<dbReference type="Proteomes" id="UP000054166">
    <property type="component" value="Unassembled WGS sequence"/>
</dbReference>
<feature type="repeat" description="WD" evidence="3">
    <location>
        <begin position="868"/>
        <end position="909"/>
    </location>
</feature>
<dbReference type="SUPFAM" id="SSF50978">
    <property type="entry name" value="WD40 repeat-like"/>
    <property type="match status" value="2"/>
</dbReference>
<keyword evidence="6" id="KW-1185">Reference proteome</keyword>
<dbReference type="InterPro" id="IPR056884">
    <property type="entry name" value="NPHP3-like_N"/>
</dbReference>
<dbReference type="STRING" id="765440.A0A0C3ENU4"/>
<dbReference type="PRINTS" id="PR00320">
    <property type="entry name" value="GPROTEINBRPT"/>
</dbReference>
<feature type="repeat" description="WD" evidence="3">
    <location>
        <begin position="696"/>
        <end position="737"/>
    </location>
</feature>
<dbReference type="InterPro" id="IPR020472">
    <property type="entry name" value="WD40_PAC1"/>
</dbReference>
<feature type="repeat" description="WD" evidence="3">
    <location>
        <begin position="954"/>
        <end position="995"/>
    </location>
</feature>
<dbReference type="HOGENOM" id="CLU_000288_6_3_1"/>
<protein>
    <recommendedName>
        <fullName evidence="4">Nephrocystin 3-like N-terminal domain-containing protein</fullName>
    </recommendedName>
</protein>
<feature type="repeat" description="WD" evidence="3">
    <location>
        <begin position="1040"/>
        <end position="1081"/>
    </location>
</feature>
<feature type="repeat" description="WD" evidence="3">
    <location>
        <begin position="997"/>
        <end position="1038"/>
    </location>
</feature>
<reference evidence="5 6" key="1">
    <citation type="submission" date="2014-04" db="EMBL/GenBank/DDBJ databases">
        <authorList>
            <consortium name="DOE Joint Genome Institute"/>
            <person name="Kuo A."/>
            <person name="Tarkka M."/>
            <person name="Buscot F."/>
            <person name="Kohler A."/>
            <person name="Nagy L.G."/>
            <person name="Floudas D."/>
            <person name="Copeland A."/>
            <person name="Barry K.W."/>
            <person name="Cichocki N."/>
            <person name="Veneault-Fourrey C."/>
            <person name="LaButti K."/>
            <person name="Lindquist E.A."/>
            <person name="Lipzen A."/>
            <person name="Lundell T."/>
            <person name="Morin E."/>
            <person name="Murat C."/>
            <person name="Sun H."/>
            <person name="Tunlid A."/>
            <person name="Henrissat B."/>
            <person name="Grigoriev I.V."/>
            <person name="Hibbett D.S."/>
            <person name="Martin F."/>
            <person name="Nordberg H.P."/>
            <person name="Cantor M.N."/>
            <person name="Hua S.X."/>
        </authorList>
    </citation>
    <scope>NUCLEOTIDE SEQUENCE [LARGE SCALE GENOMIC DNA]</scope>
    <source>
        <strain evidence="5 6">F 1598</strain>
    </source>
</reference>
<organism evidence="5 6">
    <name type="scientific">Piloderma croceum (strain F 1598)</name>
    <dbReference type="NCBI Taxonomy" id="765440"/>
    <lineage>
        <taxon>Eukaryota</taxon>
        <taxon>Fungi</taxon>
        <taxon>Dikarya</taxon>
        <taxon>Basidiomycota</taxon>
        <taxon>Agaricomycotina</taxon>
        <taxon>Agaricomycetes</taxon>
        <taxon>Agaricomycetidae</taxon>
        <taxon>Atheliales</taxon>
        <taxon>Atheliaceae</taxon>
        <taxon>Piloderma</taxon>
    </lineage>
</organism>
<evidence type="ECO:0000313" key="6">
    <source>
        <dbReference type="Proteomes" id="UP000054166"/>
    </source>
</evidence>
<evidence type="ECO:0000259" key="4">
    <source>
        <dbReference type="Pfam" id="PF24883"/>
    </source>
</evidence>
<dbReference type="CDD" id="cd00200">
    <property type="entry name" value="WD40"/>
    <property type="match status" value="2"/>
</dbReference>
<dbReference type="InterPro" id="IPR053299">
    <property type="entry name" value="ASTRA_WD_repeat"/>
</dbReference>
<dbReference type="EMBL" id="KN833064">
    <property type="protein sequence ID" value="KIM74255.1"/>
    <property type="molecule type" value="Genomic_DNA"/>
</dbReference>
<dbReference type="PROSITE" id="PS00678">
    <property type="entry name" value="WD_REPEATS_1"/>
    <property type="match status" value="11"/>
</dbReference>
<name>A0A0C3ENU4_PILCF</name>
<dbReference type="InterPro" id="IPR015943">
    <property type="entry name" value="WD40/YVTN_repeat-like_dom_sf"/>
</dbReference>
<proteinExistence type="predicted"/>
<evidence type="ECO:0000256" key="1">
    <source>
        <dbReference type="ARBA" id="ARBA00022574"/>
    </source>
</evidence>
<feature type="repeat" description="WD" evidence="3">
    <location>
        <begin position="1083"/>
        <end position="1124"/>
    </location>
</feature>
<feature type="domain" description="Nephrocystin 3-like N-terminal" evidence="4">
    <location>
        <begin position="152"/>
        <end position="269"/>
    </location>
</feature>
<dbReference type="InterPro" id="IPR001680">
    <property type="entry name" value="WD40_rpt"/>
</dbReference>
<feature type="repeat" description="WD" evidence="3">
    <location>
        <begin position="782"/>
        <end position="823"/>
    </location>
</feature>
<evidence type="ECO:0000256" key="3">
    <source>
        <dbReference type="PROSITE-ProRule" id="PRU00221"/>
    </source>
</evidence>
<dbReference type="SMART" id="SM00320">
    <property type="entry name" value="WD40"/>
    <property type="match status" value="12"/>
</dbReference>
<dbReference type="InterPro" id="IPR036322">
    <property type="entry name" value="WD40_repeat_dom_sf"/>
</dbReference>
<sequence length="1236" mass="137010">MDDTYSFVVSADELKKHSDLQDIVKRILKQTIECGYFIQEYARRNFGGRAITQAFSGMDDQIAAFCTAFNLLEQNFDSRVNLDTALVLSRTTVTIDAIRRDQLLSTLKSVEMQEYDRMICLSGTRLDVIKFIIDWIADESDDRKSVLWLNGLAGSIFFFDRNIPERNAPTLIRTLAYQLALFDVSIGAEMSRIAESIPRIAEMPLDFQFTNLLSAQALKLVKWSGGPVVVIIDALDECGNKTERKVLMQGLSKGFSDLPSFMRVIVVSRPETDIEDTLSSHEAVHPYLLDIDSVATQEDISEFLRHRFSYIRRTMKHSQLGADWPSDDKIGSLTNSAGGLFVWASTACLYIESYDPDERLNELITQQFNVDSCEPFIQLDRLYKTGLQSAGLWDNDSFRTDCCNVFGAILCARIPLSHSMIDSLLALPRSRSSLESISRLGCVLHISETEGIRTLHPSFHDYLSRHCSSEPWSINLELHNERLARHCIQFLDNTLRENICGLTLPHPVQNESPSDAVSYACRFWVEHICLITHAANDIGNLIYGFLGRHLLHWMEALAVLKNHSNTIRSLQNLLDWLRKSSPMHTDLYQLVYDGHRFAQYFSNTIEEHPLLLYISALPFAPANTSIYEKFYHKGLLKVICGAEKMWPQLLQLFHGDNGAVYSVAFSPDGSKIVSGSDDKTIRIWDVSTGVEMLPPLEGHDNCISSVAFSSDGSKIVSGSDDKTIRIWDASTGVETLPPLQGHDHYIRSVAFSPDGSKIVSGSVDKTIRIWNASTGVEMLPPLQGHNGLIYSVAFSPDGSKIVSGSRDKTIQIWDASTGVEMLPPLHGHNDDIYSVAFSPDGSKIVSGSGDKTIRIWDVSTGVEMLPPLQGHNGNIDSVAFSPDGSKIVSGSGDQTIQIWDVSTGIKMLPPLQGHDGYIFSVAFSPDGSKIISGSFDKTIRIWDASTGVEVPPPLQGHNYWVVSVAFSPNGSKIVSGSYDETIRIWDASTGIEMLPPLQGHDGYIYFVAFSPDGSKIVSGSQDKTIRIWDASTGVEILPPLQGYNDSISSVAFSPDGSKIVSGSWDKTIRIWDVSTGVMMPPPLQGHDGYIFSVAFSPDGSKIVSGSGDKTIRIWDANTGVEMLSLLQGHDNSVNSVAFSPDGSKFFSRSNDDTIRVWDTSTGVEFLPSRPKADDDVLTSAPDCRIISFEKGWFTDSNTGHCLGRLPVDNSYYGWRAHRSGYVGWTREHTPVILQFP</sequence>
<keyword evidence="2" id="KW-0677">Repeat</keyword>
<evidence type="ECO:0000313" key="5">
    <source>
        <dbReference type="EMBL" id="KIM74255.1"/>
    </source>
</evidence>
<dbReference type="AlphaFoldDB" id="A0A0C3ENU4"/>
<dbReference type="PROSITE" id="PS50082">
    <property type="entry name" value="WD_REPEATS_2"/>
    <property type="match status" value="12"/>
</dbReference>
<dbReference type="OrthoDB" id="538223at2759"/>
<feature type="repeat" description="WD" evidence="3">
    <location>
        <begin position="653"/>
        <end position="694"/>
    </location>
</feature>
<dbReference type="InterPro" id="IPR019775">
    <property type="entry name" value="WD40_repeat_CS"/>
</dbReference>
<dbReference type="PANTHER" id="PTHR44156">
    <property type="entry name" value="SUPERNUMERARY LIMBS, ISOFORM B-RELATED"/>
    <property type="match status" value="1"/>
</dbReference>
<keyword evidence="1 3" id="KW-0853">WD repeat</keyword>
<feature type="repeat" description="WD" evidence="3">
    <location>
        <begin position="911"/>
        <end position="952"/>
    </location>
</feature>
<accession>A0A0C3ENU4</accession>
<gene>
    <name evidence="5" type="ORF">PILCRDRAFT_14599</name>
</gene>
<feature type="repeat" description="WD" evidence="3">
    <location>
        <begin position="825"/>
        <end position="866"/>
    </location>
</feature>
<dbReference type="Pfam" id="PF24883">
    <property type="entry name" value="NPHP3_N"/>
    <property type="match status" value="1"/>
</dbReference>
<dbReference type="InParanoid" id="A0A0C3ENU4"/>
<reference evidence="6" key="2">
    <citation type="submission" date="2015-01" db="EMBL/GenBank/DDBJ databases">
        <title>Evolutionary Origins and Diversification of the Mycorrhizal Mutualists.</title>
        <authorList>
            <consortium name="DOE Joint Genome Institute"/>
            <consortium name="Mycorrhizal Genomics Consortium"/>
            <person name="Kohler A."/>
            <person name="Kuo A."/>
            <person name="Nagy L.G."/>
            <person name="Floudas D."/>
            <person name="Copeland A."/>
            <person name="Barry K.W."/>
            <person name="Cichocki N."/>
            <person name="Veneault-Fourrey C."/>
            <person name="LaButti K."/>
            <person name="Lindquist E.A."/>
            <person name="Lipzen A."/>
            <person name="Lundell T."/>
            <person name="Morin E."/>
            <person name="Murat C."/>
            <person name="Riley R."/>
            <person name="Ohm R."/>
            <person name="Sun H."/>
            <person name="Tunlid A."/>
            <person name="Henrissat B."/>
            <person name="Grigoriev I.V."/>
            <person name="Hibbett D.S."/>
            <person name="Martin F."/>
        </authorList>
    </citation>
    <scope>NUCLEOTIDE SEQUENCE [LARGE SCALE GENOMIC DNA]</scope>
    <source>
        <strain evidence="6">F 1598</strain>
    </source>
</reference>
<dbReference type="Gene3D" id="2.130.10.10">
    <property type="entry name" value="YVTN repeat-like/Quinoprotein amine dehydrogenase"/>
    <property type="match status" value="3"/>
</dbReference>
<dbReference type="PROSITE" id="PS50294">
    <property type="entry name" value="WD_REPEATS_REGION"/>
    <property type="match status" value="12"/>
</dbReference>
<dbReference type="Pfam" id="PF00400">
    <property type="entry name" value="WD40"/>
    <property type="match status" value="12"/>
</dbReference>
<feature type="repeat" description="WD" evidence="3">
    <location>
        <begin position="739"/>
        <end position="780"/>
    </location>
</feature>
<feature type="repeat" description="WD" evidence="3">
    <location>
        <begin position="1126"/>
        <end position="1162"/>
    </location>
</feature>